<dbReference type="EMBL" id="JACHNB010000001">
    <property type="protein sequence ID" value="MBB4740601.1"/>
    <property type="molecule type" value="Genomic_DNA"/>
</dbReference>
<dbReference type="Gene3D" id="3.90.1140.10">
    <property type="entry name" value="Cyclic phosphodiesterase"/>
    <property type="match status" value="1"/>
</dbReference>
<reference evidence="1 2" key="1">
    <citation type="submission" date="2020-08" db="EMBL/GenBank/DDBJ databases">
        <title>Sequencing the genomes of 1000 actinobacteria strains.</title>
        <authorList>
            <person name="Klenk H.-P."/>
        </authorList>
    </citation>
    <scope>NUCLEOTIDE SEQUENCE [LARGE SCALE GENOMIC DNA]</scope>
    <source>
        <strain evidence="1 2">DSM 45809</strain>
    </source>
</reference>
<keyword evidence="1" id="KW-0436">Ligase</keyword>
<keyword evidence="2" id="KW-1185">Reference proteome</keyword>
<comment type="caution">
    <text evidence="1">The sequence shown here is derived from an EMBL/GenBank/DDBJ whole genome shotgun (WGS) entry which is preliminary data.</text>
</comment>
<dbReference type="RefSeq" id="WP_185041178.1">
    <property type="nucleotide sequence ID" value="NZ_BAABFG010000005.1"/>
</dbReference>
<evidence type="ECO:0000313" key="1">
    <source>
        <dbReference type="EMBL" id="MBB4740601.1"/>
    </source>
</evidence>
<proteinExistence type="predicted"/>
<protein>
    <submittedName>
        <fullName evidence="1">2'-5' RNA ligase</fullName>
    </submittedName>
</protein>
<dbReference type="GO" id="GO:0016874">
    <property type="term" value="F:ligase activity"/>
    <property type="evidence" value="ECO:0007669"/>
    <property type="project" value="UniProtKB-KW"/>
</dbReference>
<dbReference type="Pfam" id="PF13563">
    <property type="entry name" value="2_5_RNA_ligase2"/>
    <property type="match status" value="1"/>
</dbReference>
<gene>
    <name evidence="1" type="ORF">BJY16_004060</name>
</gene>
<dbReference type="SUPFAM" id="SSF55144">
    <property type="entry name" value="LigT-like"/>
    <property type="match status" value="1"/>
</dbReference>
<evidence type="ECO:0000313" key="2">
    <source>
        <dbReference type="Proteomes" id="UP000546162"/>
    </source>
</evidence>
<dbReference type="AlphaFoldDB" id="A0A7W7GYG3"/>
<organism evidence="1 2">
    <name type="scientific">Actinoplanes octamycinicus</name>
    <dbReference type="NCBI Taxonomy" id="135948"/>
    <lineage>
        <taxon>Bacteria</taxon>
        <taxon>Bacillati</taxon>
        <taxon>Actinomycetota</taxon>
        <taxon>Actinomycetes</taxon>
        <taxon>Micromonosporales</taxon>
        <taxon>Micromonosporaceae</taxon>
        <taxon>Actinoplanes</taxon>
    </lineage>
</organism>
<name>A0A7W7GYG3_9ACTN</name>
<dbReference type="Proteomes" id="UP000546162">
    <property type="component" value="Unassembled WGS sequence"/>
</dbReference>
<dbReference type="InterPro" id="IPR009097">
    <property type="entry name" value="Cyclic_Pdiesterase"/>
</dbReference>
<sequence>MTTRDQETETRLRWQQFAAAPLTRPHWEWRNGWRPGRTSYWWYLDLTAETALAALATDHLAALPARWLDPAANLHVSLQQVGFTDEVTPEQAARVLDAARDLPLAPLPLTFGPVDPNPEAVVLRVTPWPAIQRHRLLLRRVTASVVGAISGADDHFWPHVSIGYLSAAVPTAPIVRALRALPDRRVSLTARELHLVRLNRDDRRWKWDRVGTLPLRAAG</sequence>
<accession>A0A7W7GYG3</accession>